<proteinExistence type="predicted"/>
<comment type="caution">
    <text evidence="3">The sequence shown here is derived from an EMBL/GenBank/DDBJ whole genome shotgun (WGS) entry which is preliminary data.</text>
</comment>
<evidence type="ECO:0000313" key="3">
    <source>
        <dbReference type="EMBL" id="EKO16132.1"/>
    </source>
</evidence>
<gene>
    <name evidence="3" type="ORF">LEP1GSC081_3710</name>
</gene>
<name>A0A0E2B5K6_9LEPT</name>
<dbReference type="Gene3D" id="2.20.25.110">
    <property type="entry name" value="S-adenosyl-L-methionine-dependent methyltransferases"/>
    <property type="match status" value="1"/>
</dbReference>
<dbReference type="PANTHER" id="PTHR43861">
    <property type="entry name" value="TRANS-ACONITATE 2-METHYLTRANSFERASE-RELATED"/>
    <property type="match status" value="1"/>
</dbReference>
<dbReference type="RefSeq" id="WP_004765222.1">
    <property type="nucleotide sequence ID" value="NZ_AHMY02000034.1"/>
</dbReference>
<feature type="domain" description="Methyltransferase" evidence="2">
    <location>
        <begin position="46"/>
        <end position="137"/>
    </location>
</feature>
<dbReference type="GO" id="GO:0032259">
    <property type="term" value="P:methylation"/>
    <property type="evidence" value="ECO:0007669"/>
    <property type="project" value="UniProtKB-KW"/>
</dbReference>
<evidence type="ECO:0000256" key="1">
    <source>
        <dbReference type="ARBA" id="ARBA00022679"/>
    </source>
</evidence>
<dbReference type="Gene3D" id="3.40.50.150">
    <property type="entry name" value="Vaccinia Virus protein VP39"/>
    <property type="match status" value="1"/>
</dbReference>
<keyword evidence="3" id="KW-0489">Methyltransferase</keyword>
<organism evidence="3 4">
    <name type="scientific">Leptospira kirschneri str. H1</name>
    <dbReference type="NCBI Taxonomy" id="1049966"/>
    <lineage>
        <taxon>Bacteria</taxon>
        <taxon>Pseudomonadati</taxon>
        <taxon>Spirochaetota</taxon>
        <taxon>Spirochaetia</taxon>
        <taxon>Leptospirales</taxon>
        <taxon>Leptospiraceae</taxon>
        <taxon>Leptospira</taxon>
    </lineage>
</organism>
<dbReference type="GO" id="GO:0008168">
    <property type="term" value="F:methyltransferase activity"/>
    <property type="evidence" value="ECO:0007669"/>
    <property type="project" value="UniProtKB-KW"/>
</dbReference>
<dbReference type="Pfam" id="PF13649">
    <property type="entry name" value="Methyltransf_25"/>
    <property type="match status" value="1"/>
</dbReference>
<evidence type="ECO:0000313" key="4">
    <source>
        <dbReference type="Proteomes" id="UP000006253"/>
    </source>
</evidence>
<accession>A0A0E2B5K6</accession>
<dbReference type="InterPro" id="IPR041698">
    <property type="entry name" value="Methyltransf_25"/>
</dbReference>
<dbReference type="EMBL" id="AHMY02000034">
    <property type="protein sequence ID" value="EKO16132.1"/>
    <property type="molecule type" value="Genomic_DNA"/>
</dbReference>
<protein>
    <submittedName>
        <fullName evidence="3">Methyltransferase domain protein</fullName>
    </submittedName>
</protein>
<dbReference type="SUPFAM" id="SSF53335">
    <property type="entry name" value="S-adenosyl-L-methionine-dependent methyltransferases"/>
    <property type="match status" value="1"/>
</dbReference>
<dbReference type="InterPro" id="IPR029063">
    <property type="entry name" value="SAM-dependent_MTases_sf"/>
</dbReference>
<sequence length="259" mass="30482">MFKKKPYSGFSSVYDAVMKEVNYKRWSEFILSSYTNHSEKILPKTVLDLGCGTCRLWEEFPKNILCTGIDISAEMLEIAKKKEISGEWICSDLLDLDLKKKKFDLILSTHDTLNYLKDEADLKKVFSKVRTHLKPKGLFFFDLSSLYNFKNHFDGHKFIERVGDYKIEWKNRFLKTSNVLESTLTFSHKKSKEEFSEIHRHTYFPRNTIRNLLLECGLILLKEGSDYKDWVIEEDASLVNYLSGISEINLLNRLHKHKF</sequence>
<dbReference type="Proteomes" id="UP000006253">
    <property type="component" value="Unassembled WGS sequence"/>
</dbReference>
<keyword evidence="1 3" id="KW-0808">Transferase</keyword>
<dbReference type="CDD" id="cd02440">
    <property type="entry name" value="AdoMet_MTases"/>
    <property type="match status" value="1"/>
</dbReference>
<reference evidence="3 4" key="1">
    <citation type="submission" date="2012-10" db="EMBL/GenBank/DDBJ databases">
        <authorList>
            <person name="Harkins D.M."/>
            <person name="Durkin A.S."/>
            <person name="Brinkac L.M."/>
            <person name="Selengut J.D."/>
            <person name="Sanka R."/>
            <person name="DePew J."/>
            <person name="Purushe J."/>
            <person name="Peacock S.J."/>
            <person name="Thaipadungpanit J."/>
            <person name="Wuthiekanun V.W."/>
            <person name="Day N.P."/>
            <person name="Vinetz J.M."/>
            <person name="Sutton G.G."/>
            <person name="Nelson W.C."/>
            <person name="Fouts D.E."/>
        </authorList>
    </citation>
    <scope>NUCLEOTIDE SEQUENCE [LARGE SCALE GENOMIC DNA]</scope>
    <source>
        <strain evidence="3 4">H1</strain>
    </source>
</reference>
<evidence type="ECO:0000259" key="2">
    <source>
        <dbReference type="Pfam" id="PF13649"/>
    </source>
</evidence>
<dbReference type="AlphaFoldDB" id="A0A0E2B5K6"/>